<dbReference type="Pfam" id="PF00924">
    <property type="entry name" value="MS_channel_2nd"/>
    <property type="match status" value="1"/>
</dbReference>
<evidence type="ECO:0000259" key="7">
    <source>
        <dbReference type="Pfam" id="PF00924"/>
    </source>
</evidence>
<comment type="subcellular location">
    <subcellularLocation>
        <location evidence="1">Cell membrane</location>
        <topology evidence="1">Multi-pass membrane protein</topology>
    </subcellularLocation>
</comment>
<dbReference type="GO" id="GO:0008381">
    <property type="term" value="F:mechanosensitive monoatomic ion channel activity"/>
    <property type="evidence" value="ECO:0007669"/>
    <property type="project" value="InterPro"/>
</dbReference>
<evidence type="ECO:0000256" key="1">
    <source>
        <dbReference type="ARBA" id="ARBA00004651"/>
    </source>
</evidence>
<dbReference type="InterPro" id="IPR023408">
    <property type="entry name" value="MscS_beta-dom_sf"/>
</dbReference>
<proteinExistence type="predicted"/>
<comment type="caution">
    <text evidence="8">The sequence shown here is derived from an EMBL/GenBank/DDBJ whole genome shotgun (WGS) entry which is preliminary data.</text>
</comment>
<feature type="transmembrane region" description="Helical" evidence="6">
    <location>
        <begin position="64"/>
        <end position="84"/>
    </location>
</feature>
<evidence type="ECO:0000313" key="9">
    <source>
        <dbReference type="Proteomes" id="UP000238823"/>
    </source>
</evidence>
<keyword evidence="4 6" id="KW-1133">Transmembrane helix</keyword>
<dbReference type="Gene3D" id="1.10.287.1260">
    <property type="match status" value="1"/>
</dbReference>
<evidence type="ECO:0000313" key="8">
    <source>
        <dbReference type="EMBL" id="PRQ07269.1"/>
    </source>
</evidence>
<dbReference type="SUPFAM" id="SSF82689">
    <property type="entry name" value="Mechanosensitive channel protein MscS (YggB), C-terminal domain"/>
    <property type="match status" value="1"/>
</dbReference>
<dbReference type="InterPro" id="IPR045275">
    <property type="entry name" value="MscS_archaea/bacteria_type"/>
</dbReference>
<feature type="transmembrane region" description="Helical" evidence="6">
    <location>
        <begin position="105"/>
        <end position="126"/>
    </location>
</feature>
<organism evidence="8 9">
    <name type="scientific">Enhygromyxa salina</name>
    <dbReference type="NCBI Taxonomy" id="215803"/>
    <lineage>
        <taxon>Bacteria</taxon>
        <taxon>Pseudomonadati</taxon>
        <taxon>Myxococcota</taxon>
        <taxon>Polyangia</taxon>
        <taxon>Nannocystales</taxon>
        <taxon>Nannocystaceae</taxon>
        <taxon>Enhygromyxa</taxon>
    </lineage>
</organism>
<keyword evidence="5 6" id="KW-0472">Membrane</keyword>
<dbReference type="InterPro" id="IPR011066">
    <property type="entry name" value="MscS_channel_C_sf"/>
</dbReference>
<sequence length="337" mass="36450">MIKTTTHTPSRFSSRIGSGLIGRIGLAAGFGALAPRVALAGPEEALGAPPDAEVMGQFADMVRWGGVLTSIVVLFGTWLVIRFVRDLVDRLSKQFANRRLLLQKLATVFQFVVYIGAGATVILLSLRLTPEVLTVIGGTVAVSVGFAAKDLVASFIAGIMIMVDRPFQVGDRITFGGQYGDITAIGLRSVRLQTLDDNTVTIPNNLFINDITSNGNYGALDMQVVMDFYIGVDQDVTLARSIVNEAAVTSRYVYLPKPVVVLVNQLIAENHVAVRLRVKSYVLDTKYEKAFETDVNLRVLGAFRQHGIMPPAVLHRQLDGLPAPTKPAVRPTMSQAG</sequence>
<dbReference type="PANTHER" id="PTHR30221">
    <property type="entry name" value="SMALL-CONDUCTANCE MECHANOSENSITIVE CHANNEL"/>
    <property type="match status" value="1"/>
</dbReference>
<evidence type="ECO:0000256" key="4">
    <source>
        <dbReference type="ARBA" id="ARBA00022989"/>
    </source>
</evidence>
<feature type="transmembrane region" description="Helical" evidence="6">
    <location>
        <begin position="132"/>
        <end position="163"/>
    </location>
</feature>
<dbReference type="OrthoDB" id="9784565at2"/>
<name>A0A2S9YQD5_9BACT</name>
<accession>A0A2S9YQD5</accession>
<dbReference type="EMBL" id="PVNL01000057">
    <property type="protein sequence ID" value="PRQ07269.1"/>
    <property type="molecule type" value="Genomic_DNA"/>
</dbReference>
<evidence type="ECO:0000256" key="2">
    <source>
        <dbReference type="ARBA" id="ARBA00022475"/>
    </source>
</evidence>
<protein>
    <submittedName>
        <fullName evidence="8">Mechanosensitive channel MscK</fullName>
    </submittedName>
</protein>
<dbReference type="PANTHER" id="PTHR30221:SF1">
    <property type="entry name" value="SMALL-CONDUCTANCE MECHANOSENSITIVE CHANNEL"/>
    <property type="match status" value="1"/>
</dbReference>
<dbReference type="InterPro" id="IPR010920">
    <property type="entry name" value="LSM_dom_sf"/>
</dbReference>
<dbReference type="GO" id="GO:0005886">
    <property type="term" value="C:plasma membrane"/>
    <property type="evidence" value="ECO:0007669"/>
    <property type="project" value="UniProtKB-SubCell"/>
</dbReference>
<evidence type="ECO:0000256" key="3">
    <source>
        <dbReference type="ARBA" id="ARBA00022692"/>
    </source>
</evidence>
<dbReference type="Gene3D" id="3.30.70.100">
    <property type="match status" value="1"/>
</dbReference>
<keyword evidence="3 6" id="KW-0812">Transmembrane</keyword>
<dbReference type="AlphaFoldDB" id="A0A2S9YQD5"/>
<keyword evidence="2" id="KW-1003">Cell membrane</keyword>
<feature type="domain" description="Mechanosensitive ion channel MscS" evidence="7">
    <location>
        <begin position="150"/>
        <end position="214"/>
    </location>
</feature>
<dbReference type="InterPro" id="IPR006685">
    <property type="entry name" value="MscS_channel_2nd"/>
</dbReference>
<dbReference type="SUPFAM" id="SSF50182">
    <property type="entry name" value="Sm-like ribonucleoproteins"/>
    <property type="match status" value="1"/>
</dbReference>
<dbReference type="Gene3D" id="2.30.30.60">
    <property type="match status" value="1"/>
</dbReference>
<reference evidence="8 9" key="1">
    <citation type="submission" date="2018-03" db="EMBL/GenBank/DDBJ databases">
        <title>Draft Genome Sequences of the Obligatory Marine Myxobacteria Enhygromyxa salina SWB007.</title>
        <authorList>
            <person name="Poehlein A."/>
            <person name="Moghaddam J.A."/>
            <person name="Harms H."/>
            <person name="Alanjari M."/>
            <person name="Koenig G.M."/>
            <person name="Daniel R."/>
            <person name="Schaeberle T.F."/>
        </authorList>
    </citation>
    <scope>NUCLEOTIDE SEQUENCE [LARGE SCALE GENOMIC DNA]</scope>
    <source>
        <strain evidence="8 9">SWB007</strain>
    </source>
</reference>
<dbReference type="RefSeq" id="WP_106089981.1">
    <property type="nucleotide sequence ID" value="NZ_PVNL01000057.1"/>
</dbReference>
<dbReference type="Proteomes" id="UP000238823">
    <property type="component" value="Unassembled WGS sequence"/>
</dbReference>
<gene>
    <name evidence="8" type="primary">mscK_1</name>
    <name evidence="8" type="ORF">ENSA7_29770</name>
</gene>
<evidence type="ECO:0000256" key="5">
    <source>
        <dbReference type="ARBA" id="ARBA00023136"/>
    </source>
</evidence>
<evidence type="ECO:0000256" key="6">
    <source>
        <dbReference type="SAM" id="Phobius"/>
    </source>
</evidence>